<protein>
    <recommendedName>
        <fullName evidence="14">3-oxo-5-alpha-steroid 4-dehydrogenase 1</fullName>
    </recommendedName>
    <alternativeName>
        <fullName evidence="15">SR type 1</fullName>
    </alternativeName>
    <alternativeName>
        <fullName evidence="16">Steroid 5-alpha-reductase 1</fullName>
    </alternativeName>
</protein>
<dbReference type="PIRSF" id="PIRSF015596">
    <property type="entry name" value="5_alpha-SR2"/>
    <property type="match status" value="1"/>
</dbReference>
<dbReference type="STRING" id="361077.A0A151ZJL6"/>
<dbReference type="AlphaFoldDB" id="A0A151ZJL6"/>
<comment type="catalytic activity">
    <reaction evidence="17">
        <text>androst-4-ene-3,17-dione + NADPH + H(+) = 5alpha-androstan-3,17-dione + NADP(+)</text>
        <dbReference type="Rhea" id="RHEA:50816"/>
        <dbReference type="ChEBI" id="CHEBI:15378"/>
        <dbReference type="ChEBI" id="CHEBI:15994"/>
        <dbReference type="ChEBI" id="CHEBI:16422"/>
        <dbReference type="ChEBI" id="CHEBI:57783"/>
        <dbReference type="ChEBI" id="CHEBI:58349"/>
    </reaction>
    <physiologicalReaction direction="left-to-right" evidence="17">
        <dbReference type="Rhea" id="RHEA:50817"/>
    </physiologicalReaction>
</comment>
<evidence type="ECO:0000259" key="19">
    <source>
        <dbReference type="Pfam" id="PF02544"/>
    </source>
</evidence>
<dbReference type="OrthoDB" id="5788137at2759"/>
<gene>
    <name evidence="20" type="ORF">DLAC_04360</name>
</gene>
<feature type="transmembrane region" description="Helical" evidence="18">
    <location>
        <begin position="143"/>
        <end position="162"/>
    </location>
</feature>
<dbReference type="OMA" id="PHYALEW"/>
<dbReference type="GO" id="GO:0030154">
    <property type="term" value="P:cell differentiation"/>
    <property type="evidence" value="ECO:0007669"/>
    <property type="project" value="UniProtKB-KW"/>
</dbReference>
<feature type="transmembrane region" description="Helical" evidence="18">
    <location>
        <begin position="49"/>
        <end position="67"/>
    </location>
</feature>
<name>A0A151ZJL6_TIELA</name>
<dbReference type="PANTHER" id="PTHR10556">
    <property type="entry name" value="3-OXO-5-ALPHA-STEROID 4-DEHYDROGENASE"/>
    <property type="match status" value="1"/>
</dbReference>
<feature type="transmembrane region" description="Helical" evidence="18">
    <location>
        <begin position="205"/>
        <end position="226"/>
    </location>
</feature>
<evidence type="ECO:0000313" key="21">
    <source>
        <dbReference type="Proteomes" id="UP000076078"/>
    </source>
</evidence>
<evidence type="ECO:0000313" key="20">
    <source>
        <dbReference type="EMBL" id="KYQ94080.1"/>
    </source>
</evidence>
<evidence type="ECO:0000256" key="6">
    <source>
        <dbReference type="ARBA" id="ARBA00022824"/>
    </source>
</evidence>
<evidence type="ECO:0000256" key="13">
    <source>
        <dbReference type="ARBA" id="ARBA00037789"/>
    </source>
</evidence>
<dbReference type="InParanoid" id="A0A151ZJL6"/>
<keyword evidence="7" id="KW-0492">Microsome</keyword>
<evidence type="ECO:0000256" key="17">
    <source>
        <dbReference type="ARBA" id="ARBA00049166"/>
    </source>
</evidence>
<keyword evidence="4 18" id="KW-0812">Transmembrane</keyword>
<feature type="domain" description="3-oxo-5-alpha-steroid 4-dehydrogenase C-terminal" evidence="19">
    <location>
        <begin position="104"/>
        <end position="256"/>
    </location>
</feature>
<keyword evidence="10" id="KW-0560">Oxidoreductase</keyword>
<evidence type="ECO:0000256" key="16">
    <source>
        <dbReference type="ARBA" id="ARBA00042579"/>
    </source>
</evidence>
<evidence type="ECO:0000256" key="18">
    <source>
        <dbReference type="SAM" id="Phobius"/>
    </source>
</evidence>
<dbReference type="PROSITE" id="PS50244">
    <property type="entry name" value="S5A_REDUCTASE"/>
    <property type="match status" value="1"/>
</dbReference>
<evidence type="ECO:0000256" key="15">
    <source>
        <dbReference type="ARBA" id="ARBA00041664"/>
    </source>
</evidence>
<evidence type="ECO:0000256" key="12">
    <source>
        <dbReference type="ARBA" id="ARBA00023136"/>
    </source>
</evidence>
<accession>A0A151ZJL6</accession>
<keyword evidence="9 18" id="KW-1133">Transmembrane helix</keyword>
<evidence type="ECO:0000256" key="2">
    <source>
        <dbReference type="ARBA" id="ARBA00004524"/>
    </source>
</evidence>
<feature type="transmembrane region" description="Helical" evidence="18">
    <location>
        <begin position="12"/>
        <end position="29"/>
    </location>
</feature>
<evidence type="ECO:0000256" key="14">
    <source>
        <dbReference type="ARBA" id="ARBA00039428"/>
    </source>
</evidence>
<keyword evidence="5" id="KW-0221">Differentiation</keyword>
<evidence type="ECO:0000256" key="1">
    <source>
        <dbReference type="ARBA" id="ARBA00004477"/>
    </source>
</evidence>
<dbReference type="InterPro" id="IPR001104">
    <property type="entry name" value="3-oxo-5_a-steroid_4-DH_C"/>
</dbReference>
<dbReference type="GO" id="GO:0005789">
    <property type="term" value="C:endoplasmic reticulum membrane"/>
    <property type="evidence" value="ECO:0007669"/>
    <property type="project" value="UniProtKB-SubCell"/>
</dbReference>
<dbReference type="GO" id="GO:0006694">
    <property type="term" value="P:steroid biosynthetic process"/>
    <property type="evidence" value="ECO:0007669"/>
    <property type="project" value="TreeGrafter"/>
</dbReference>
<dbReference type="InterPro" id="IPR016636">
    <property type="entry name" value="3-oxo-5-alpha-steroid_4-DH"/>
</dbReference>
<keyword evidence="11" id="KW-0443">Lipid metabolism</keyword>
<keyword evidence="12 18" id="KW-0472">Membrane</keyword>
<keyword evidence="8" id="KW-0521">NADP</keyword>
<comment type="function">
    <text evidence="13">Converts testosterone into 5-alpha-dihydrotestosterone and progesterone or corticosterone into their corresponding 5-alpha-3-oxosteroids. It plays a central role in sexual differentiation and androgen physiology.</text>
</comment>
<dbReference type="GO" id="GO:0003865">
    <property type="term" value="F:3-oxo-5-alpha-steroid 4-dehydrogenase activity"/>
    <property type="evidence" value="ECO:0007669"/>
    <property type="project" value="InterPro"/>
</dbReference>
<keyword evidence="6" id="KW-0256">Endoplasmic reticulum</keyword>
<evidence type="ECO:0000256" key="4">
    <source>
        <dbReference type="ARBA" id="ARBA00022692"/>
    </source>
</evidence>
<evidence type="ECO:0000256" key="8">
    <source>
        <dbReference type="ARBA" id="ARBA00022857"/>
    </source>
</evidence>
<proteinExistence type="inferred from homology"/>
<sequence length="256" mass="30268">MSMTKEEYDVLLYGMIGLAVIVFIVLYYVNAGYGMFQSARWGITINNRLGWIFMESPVFIIIFYFWVTSERKFQLPFIIFFLLFELHYFNRSFIFPFMMKSTSNMPVVIMCSAILFNFLNGTLQGEWIFRQSSTSQYDISWMWTPYFIIGTIIFIIGMAINLHSDWVIRNLREPGDTKHYLPEKGFYQYVLSANYFGEIVEWTGYALLSWSIAGAVFVLWTCANLIPRSNSIYRKYLDEFGPHRIGNRKRIIPFIY</sequence>
<keyword evidence="21" id="KW-1185">Reference proteome</keyword>
<reference evidence="20 21" key="1">
    <citation type="submission" date="2015-12" db="EMBL/GenBank/DDBJ databases">
        <title>Dictyostelia acquired genes for synthesis and detection of signals that induce cell-type specialization by lateral gene transfer from prokaryotes.</title>
        <authorList>
            <person name="Gloeckner G."/>
            <person name="Schaap P."/>
        </authorList>
    </citation>
    <scope>NUCLEOTIDE SEQUENCE [LARGE SCALE GENOMIC DNA]</scope>
    <source>
        <strain evidence="20 21">TK</strain>
    </source>
</reference>
<organism evidence="20 21">
    <name type="scientific">Tieghemostelium lacteum</name>
    <name type="common">Slime mold</name>
    <name type="synonym">Dictyostelium lacteum</name>
    <dbReference type="NCBI Taxonomy" id="361077"/>
    <lineage>
        <taxon>Eukaryota</taxon>
        <taxon>Amoebozoa</taxon>
        <taxon>Evosea</taxon>
        <taxon>Eumycetozoa</taxon>
        <taxon>Dictyostelia</taxon>
        <taxon>Dictyosteliales</taxon>
        <taxon>Raperosteliaceae</taxon>
        <taxon>Tieghemostelium</taxon>
    </lineage>
</organism>
<comment type="subcellular location">
    <subcellularLocation>
        <location evidence="1">Endoplasmic reticulum membrane</location>
        <topology evidence="1">Multi-pass membrane protein</topology>
    </subcellularLocation>
    <subcellularLocation>
        <location evidence="2">Microsome membrane</location>
    </subcellularLocation>
</comment>
<feature type="transmembrane region" description="Helical" evidence="18">
    <location>
        <begin position="79"/>
        <end position="99"/>
    </location>
</feature>
<evidence type="ECO:0000256" key="7">
    <source>
        <dbReference type="ARBA" id="ARBA00022848"/>
    </source>
</evidence>
<evidence type="ECO:0000256" key="10">
    <source>
        <dbReference type="ARBA" id="ARBA00023002"/>
    </source>
</evidence>
<evidence type="ECO:0000256" key="11">
    <source>
        <dbReference type="ARBA" id="ARBA00023098"/>
    </source>
</evidence>
<evidence type="ECO:0000256" key="9">
    <source>
        <dbReference type="ARBA" id="ARBA00022989"/>
    </source>
</evidence>
<comment type="caution">
    <text evidence="20">The sequence shown here is derived from an EMBL/GenBank/DDBJ whole genome shotgun (WGS) entry which is preliminary data.</text>
</comment>
<comment type="similarity">
    <text evidence="3">Belongs to the steroid 5-alpha reductase family.</text>
</comment>
<dbReference type="PANTHER" id="PTHR10556:SF57">
    <property type="entry name" value="3-OXO-5-ALPHA-STEROID 4-DEHYDROGENASE 1"/>
    <property type="match status" value="1"/>
</dbReference>
<dbReference type="EMBL" id="LODT01000022">
    <property type="protein sequence ID" value="KYQ94080.1"/>
    <property type="molecule type" value="Genomic_DNA"/>
</dbReference>
<dbReference type="InterPro" id="IPR039357">
    <property type="entry name" value="SRD5A/TECR"/>
</dbReference>
<dbReference type="Proteomes" id="UP000076078">
    <property type="component" value="Unassembled WGS sequence"/>
</dbReference>
<dbReference type="Pfam" id="PF02544">
    <property type="entry name" value="Steroid_dh"/>
    <property type="match status" value="1"/>
</dbReference>
<evidence type="ECO:0000256" key="3">
    <source>
        <dbReference type="ARBA" id="ARBA00007742"/>
    </source>
</evidence>
<evidence type="ECO:0000256" key="5">
    <source>
        <dbReference type="ARBA" id="ARBA00022782"/>
    </source>
</evidence>